<evidence type="ECO:0000313" key="2">
    <source>
        <dbReference type="EMBL" id="KVH95931.1"/>
    </source>
</evidence>
<dbReference type="InterPro" id="IPR000916">
    <property type="entry name" value="Bet_v_I/MLP"/>
</dbReference>
<dbReference type="Proteomes" id="UP000243975">
    <property type="component" value="Unassembled WGS sequence"/>
</dbReference>
<dbReference type="Gene3D" id="3.30.530.20">
    <property type="match status" value="1"/>
</dbReference>
<dbReference type="PANTHER" id="PTHR31907">
    <property type="entry name" value="MLP-LIKE PROTEIN 423"/>
    <property type="match status" value="1"/>
</dbReference>
<organism evidence="2 3">
    <name type="scientific">Cynara cardunculus var. scolymus</name>
    <name type="common">Globe artichoke</name>
    <name type="synonym">Cynara scolymus</name>
    <dbReference type="NCBI Taxonomy" id="59895"/>
    <lineage>
        <taxon>Eukaryota</taxon>
        <taxon>Viridiplantae</taxon>
        <taxon>Streptophyta</taxon>
        <taxon>Embryophyta</taxon>
        <taxon>Tracheophyta</taxon>
        <taxon>Spermatophyta</taxon>
        <taxon>Magnoliopsida</taxon>
        <taxon>eudicotyledons</taxon>
        <taxon>Gunneridae</taxon>
        <taxon>Pentapetalae</taxon>
        <taxon>asterids</taxon>
        <taxon>campanulids</taxon>
        <taxon>Asterales</taxon>
        <taxon>Asteraceae</taxon>
        <taxon>Carduoideae</taxon>
        <taxon>Cardueae</taxon>
        <taxon>Carduinae</taxon>
        <taxon>Cynara</taxon>
    </lineage>
</organism>
<sequence length="151" mass="16700">MGIKGKVVREVDIKCGGNFIHEFFTHKPHEMAVIAPDIIRSCNLVFGQWGASGSVVSWQFIHDGKVASTKEMIEVGDNKIVFKVIEGDALKAYNALSFSIHVKEIGGKQFGVWSVEFQKVNATIPDPTSYLDMLCGFTKDMNAYVLKQTTA</sequence>
<reference evidence="2 3" key="1">
    <citation type="journal article" date="2016" name="Sci. Rep.">
        <title>The genome sequence of the outbreeding globe artichoke constructed de novo incorporating a phase-aware low-pass sequencing strategy of F1 progeny.</title>
        <authorList>
            <person name="Scaglione D."/>
            <person name="Reyes-Chin-Wo S."/>
            <person name="Acquadro A."/>
            <person name="Froenicke L."/>
            <person name="Portis E."/>
            <person name="Beitel C."/>
            <person name="Tirone M."/>
            <person name="Mauro R."/>
            <person name="Lo Monaco A."/>
            <person name="Mauromicale G."/>
            <person name="Faccioli P."/>
            <person name="Cattivelli L."/>
            <person name="Rieseberg L."/>
            <person name="Michelmore R."/>
            <person name="Lanteri S."/>
        </authorList>
    </citation>
    <scope>NUCLEOTIDE SEQUENCE [LARGE SCALE GENOMIC DNA]</scope>
    <source>
        <strain evidence="2">2C</strain>
    </source>
</reference>
<dbReference type="OrthoDB" id="1858121at2759"/>
<dbReference type="InterPro" id="IPR023393">
    <property type="entry name" value="START-like_dom_sf"/>
</dbReference>
<dbReference type="OMA" id="HDGQLGK"/>
<dbReference type="EMBL" id="LEKV01004371">
    <property type="protein sequence ID" value="KVH95931.1"/>
    <property type="molecule type" value="Genomic_DNA"/>
</dbReference>
<dbReference type="SUPFAM" id="SSF55961">
    <property type="entry name" value="Bet v1-like"/>
    <property type="match status" value="1"/>
</dbReference>
<keyword evidence="3" id="KW-1185">Reference proteome</keyword>
<dbReference type="Gramene" id="KVH95931">
    <property type="protein sequence ID" value="KVH95931"/>
    <property type="gene ID" value="Ccrd_001990"/>
</dbReference>
<accession>A0A103XS77</accession>
<protein>
    <submittedName>
        <fullName evidence="2">Bet v I domain-containing protein</fullName>
    </submittedName>
</protein>
<dbReference type="Pfam" id="PF00407">
    <property type="entry name" value="Bet_v_1"/>
    <property type="match status" value="1"/>
</dbReference>
<dbReference type="InterPro" id="IPR051761">
    <property type="entry name" value="MLP-like_ligand-binding"/>
</dbReference>
<dbReference type="GO" id="GO:0006952">
    <property type="term" value="P:defense response"/>
    <property type="evidence" value="ECO:0007669"/>
    <property type="project" value="InterPro"/>
</dbReference>
<dbReference type="AlphaFoldDB" id="A0A103XS77"/>
<evidence type="ECO:0000313" key="3">
    <source>
        <dbReference type="Proteomes" id="UP000243975"/>
    </source>
</evidence>
<dbReference type="SMART" id="SM01037">
    <property type="entry name" value="Bet_v_1"/>
    <property type="match status" value="1"/>
</dbReference>
<gene>
    <name evidence="2" type="ORF">Ccrd_001990</name>
</gene>
<comment type="caution">
    <text evidence="2">The sequence shown here is derived from an EMBL/GenBank/DDBJ whole genome shotgun (WGS) entry which is preliminary data.</text>
</comment>
<proteinExistence type="predicted"/>
<name>A0A103XS77_CYNCS</name>
<evidence type="ECO:0000259" key="1">
    <source>
        <dbReference type="SMART" id="SM01037"/>
    </source>
</evidence>
<feature type="domain" description="Bet v I/Major latex protein" evidence="1">
    <location>
        <begin position="2"/>
        <end position="148"/>
    </location>
</feature>